<dbReference type="Pfam" id="PF14403">
    <property type="entry name" value="CP_ATPgrasp_2"/>
    <property type="match status" value="1"/>
</dbReference>
<proteinExistence type="predicted"/>
<sequence>MDLLDDYRSAGPGHDEMLQAAGSARQAWAELANDARIGSGDSLTRAQGDVITLLEDQGVTADDAHWRLDPLPVLVEDETWTDLSRGLRQRAELLDQILTDLYGERTLLTSGILPPEIVLGHPGYQRAAFGIQLPGTHQLLHGATDLARNADGAWTVLADRTDLPLGLGYAMADRRVVSEVFAGPYRHSRTKRLGPFYRALRQTLNVVAPALAGEDPRVAILAPSTQTAAFDHGYLSMLLGVPMVSGADLEVSEGRVWVRSLGGRQPVDVLMRGVRSAQADPLDLDPDSAGTAGLLEAARSGMVSVVNPLGAGVLESPALATYLPRLARALRDEELLLPSVVTYWCGERSMCSHVIANISRLILRSIGDSRPPVLGWELSLHDRADLAAEIASRPALWVGQEPVEASTTPAVQDGRLVPRATSMRAFTVSHEGDYAVMSGALGHVAADGTPPQVTLAAHELPRSAKDVWVLAGGTLEEADGGEEQPRSLPGRDGAVSLRSAEGLYRMGRHLERAESACRLLLAVADRWDDFHARPGASPEDAGGRALDVLLEALQQLTARASLPDLVIDGSREGSIAWTIAQLTRDASGVRDNLTPDAWVALSSMERALHRERERRRGREGAGEVGLAPVVLSIQGGLLALHGIVGESLVRDVGWMLLDTGRRLERARRLVTLLSATVASGYSRAVSELILDSVVGACESGITFRRRYPAGGVDGALELLLRDQANPRSLAFQLIELRRRFADLPEVAGGPSAGVARDALLTEVEEVLAEMSENRGEELPWSERHTELTAALDSMGWRLARLHEEITRVHLARPVAARWPGGGKQT</sequence>
<organism evidence="3 4">
    <name type="scientific">Bogoriella caseilytica</name>
    <dbReference type="NCBI Taxonomy" id="56055"/>
    <lineage>
        <taxon>Bacteria</taxon>
        <taxon>Bacillati</taxon>
        <taxon>Actinomycetota</taxon>
        <taxon>Actinomycetes</taxon>
        <taxon>Micrococcales</taxon>
        <taxon>Bogoriellaceae</taxon>
        <taxon>Bogoriella</taxon>
    </lineage>
</organism>
<evidence type="ECO:0000259" key="1">
    <source>
        <dbReference type="Pfam" id="PF04168"/>
    </source>
</evidence>
<dbReference type="PANTHER" id="PTHR34595">
    <property type="entry name" value="BLR5612 PROTEIN"/>
    <property type="match status" value="1"/>
</dbReference>
<dbReference type="Gene3D" id="3.40.50.11290">
    <property type="match status" value="1"/>
</dbReference>
<dbReference type="PANTHER" id="PTHR34595:SF2">
    <property type="entry name" value="BLR2978 PROTEIN"/>
    <property type="match status" value="1"/>
</dbReference>
<dbReference type="InterPro" id="IPR025841">
    <property type="entry name" value="CP_ATPgrasp_2"/>
</dbReference>
<accession>A0A3N2BBS1</accession>
<protein>
    <submittedName>
        <fullName evidence="3">Putative circularly permuted ATP-grasp superfamily protein</fullName>
    </submittedName>
</protein>
<dbReference type="InterPro" id="IPR007296">
    <property type="entry name" value="DUF403"/>
</dbReference>
<reference evidence="3 4" key="1">
    <citation type="submission" date="2018-11" db="EMBL/GenBank/DDBJ databases">
        <title>Sequencing the genomes of 1000 actinobacteria strains.</title>
        <authorList>
            <person name="Klenk H.-P."/>
        </authorList>
    </citation>
    <scope>NUCLEOTIDE SEQUENCE [LARGE SCALE GENOMIC DNA]</scope>
    <source>
        <strain evidence="3 4">DSM 11294</strain>
    </source>
</reference>
<gene>
    <name evidence="3" type="ORF">EDD31_1049</name>
</gene>
<dbReference type="EMBL" id="RKHK01000001">
    <property type="protein sequence ID" value="ROR72690.1"/>
    <property type="molecule type" value="Genomic_DNA"/>
</dbReference>
<feature type="domain" description="DUF403" evidence="1">
    <location>
        <begin position="498"/>
        <end position="809"/>
    </location>
</feature>
<name>A0A3N2BBS1_9MICO</name>
<dbReference type="AlphaFoldDB" id="A0A3N2BBS1"/>
<dbReference type="Proteomes" id="UP000280668">
    <property type="component" value="Unassembled WGS sequence"/>
</dbReference>
<evidence type="ECO:0000259" key="2">
    <source>
        <dbReference type="Pfam" id="PF14403"/>
    </source>
</evidence>
<dbReference type="OrthoDB" id="9803842at2"/>
<dbReference type="RefSeq" id="WP_123303220.1">
    <property type="nucleotide sequence ID" value="NZ_RKHK01000001.1"/>
</dbReference>
<comment type="caution">
    <text evidence="3">The sequence shown here is derived from an EMBL/GenBank/DDBJ whole genome shotgun (WGS) entry which is preliminary data.</text>
</comment>
<dbReference type="Pfam" id="PF04168">
    <property type="entry name" value="Alpha-E"/>
    <property type="match status" value="1"/>
</dbReference>
<dbReference type="SUPFAM" id="SSF56059">
    <property type="entry name" value="Glutathione synthetase ATP-binding domain-like"/>
    <property type="match status" value="1"/>
</dbReference>
<dbReference type="InterPro" id="IPR051680">
    <property type="entry name" value="ATP-dep_Glu-Cys_Ligase-2"/>
</dbReference>
<keyword evidence="4" id="KW-1185">Reference proteome</keyword>
<evidence type="ECO:0000313" key="3">
    <source>
        <dbReference type="EMBL" id="ROR72690.1"/>
    </source>
</evidence>
<evidence type="ECO:0000313" key="4">
    <source>
        <dbReference type="Proteomes" id="UP000280668"/>
    </source>
</evidence>
<feature type="domain" description="Circularly permuted ATP-grasp type 2" evidence="2">
    <location>
        <begin position="72"/>
        <end position="445"/>
    </location>
</feature>